<dbReference type="Proteomes" id="UP000507470">
    <property type="component" value="Unassembled WGS sequence"/>
</dbReference>
<protein>
    <submittedName>
        <fullName evidence="1">RERE</fullName>
    </submittedName>
</protein>
<proteinExistence type="predicted"/>
<keyword evidence="2" id="KW-1185">Reference proteome</keyword>
<accession>A0A6J7ZYI5</accession>
<organism evidence="1 2">
    <name type="scientific">Mytilus coruscus</name>
    <name type="common">Sea mussel</name>
    <dbReference type="NCBI Taxonomy" id="42192"/>
    <lineage>
        <taxon>Eukaryota</taxon>
        <taxon>Metazoa</taxon>
        <taxon>Spiralia</taxon>
        <taxon>Lophotrochozoa</taxon>
        <taxon>Mollusca</taxon>
        <taxon>Bivalvia</taxon>
        <taxon>Autobranchia</taxon>
        <taxon>Pteriomorphia</taxon>
        <taxon>Mytilida</taxon>
        <taxon>Mytiloidea</taxon>
        <taxon>Mytilidae</taxon>
        <taxon>Mytilinae</taxon>
        <taxon>Mytilus</taxon>
    </lineage>
</organism>
<sequence>MDPHWLEIQRRFGWLSSIRTVDATRQPWWPSPPGVYPPTSLASDLMQRERERLERLDILQNDQMTGRMIYQIYSQRLTNEQIYLQRVTNECILQTKHERSLLDPASHLVYQFSRADPLGGGLPGSSTPVSLPSPLVHGLPPHAGLLSNREQEMLQSDLYRRAYDPAFAHQLSAQAAQHEAIQRQIALERERYGPLPPH</sequence>
<dbReference type="AlphaFoldDB" id="A0A6J7ZYI5"/>
<dbReference type="OrthoDB" id="6147534at2759"/>
<dbReference type="EMBL" id="CACVKT020000197">
    <property type="protein sequence ID" value="CAC5356970.1"/>
    <property type="molecule type" value="Genomic_DNA"/>
</dbReference>
<evidence type="ECO:0000313" key="1">
    <source>
        <dbReference type="EMBL" id="CAC5356970.1"/>
    </source>
</evidence>
<name>A0A6J7ZYI5_MYTCO</name>
<evidence type="ECO:0000313" key="2">
    <source>
        <dbReference type="Proteomes" id="UP000507470"/>
    </source>
</evidence>
<reference evidence="1 2" key="1">
    <citation type="submission" date="2020-06" db="EMBL/GenBank/DDBJ databases">
        <authorList>
            <person name="Li R."/>
            <person name="Bekaert M."/>
        </authorList>
    </citation>
    <scope>NUCLEOTIDE SEQUENCE [LARGE SCALE GENOMIC DNA]</scope>
    <source>
        <strain evidence="2">wild</strain>
    </source>
</reference>
<gene>
    <name evidence="1" type="ORF">MCOR_881</name>
</gene>